<gene>
    <name evidence="1" type="ORF">JOF56_001876</name>
</gene>
<name>A0ABS4TCC6_9PSEU</name>
<evidence type="ECO:0000313" key="1">
    <source>
        <dbReference type="EMBL" id="MBP2321491.1"/>
    </source>
</evidence>
<proteinExistence type="predicted"/>
<comment type="caution">
    <text evidence="1">The sequence shown here is derived from an EMBL/GenBank/DDBJ whole genome shotgun (WGS) entry which is preliminary data.</text>
</comment>
<sequence>MARRASDIRFGIEVDGKRSRCWRVRAGARLPELYVEREGLERAAHISLHASGRWHLKVERNQVRQWVRPTELTPGYTRALVISQSVSVATIELAAHPTAKLICVTPDSEPVHFNIFIERPGANLHGWPGKNAMGSTFVGRIELANDVGTCCVVAHQGPIQPGSANFPAPAPAVREQMKEAARDGHLYGTVMFKADDGTAGFLDGKFSVEPSGPSVQP</sequence>
<reference evidence="1 2" key="1">
    <citation type="submission" date="2021-03" db="EMBL/GenBank/DDBJ databases">
        <title>Sequencing the genomes of 1000 actinobacteria strains.</title>
        <authorList>
            <person name="Klenk H.-P."/>
        </authorList>
    </citation>
    <scope>NUCLEOTIDE SEQUENCE [LARGE SCALE GENOMIC DNA]</scope>
    <source>
        <strain evidence="1 2">DSM 46670</strain>
    </source>
</reference>
<accession>A0ABS4TCC6</accession>
<organism evidence="1 2">
    <name type="scientific">Kibdelosporangium banguiense</name>
    <dbReference type="NCBI Taxonomy" id="1365924"/>
    <lineage>
        <taxon>Bacteria</taxon>
        <taxon>Bacillati</taxon>
        <taxon>Actinomycetota</taxon>
        <taxon>Actinomycetes</taxon>
        <taxon>Pseudonocardiales</taxon>
        <taxon>Pseudonocardiaceae</taxon>
        <taxon>Kibdelosporangium</taxon>
    </lineage>
</organism>
<evidence type="ECO:0000313" key="2">
    <source>
        <dbReference type="Proteomes" id="UP001519332"/>
    </source>
</evidence>
<keyword evidence="2" id="KW-1185">Reference proteome</keyword>
<dbReference type="EMBL" id="JAGINW010000001">
    <property type="protein sequence ID" value="MBP2321491.1"/>
    <property type="molecule type" value="Genomic_DNA"/>
</dbReference>
<protein>
    <submittedName>
        <fullName evidence="1">Uncharacterized protein</fullName>
    </submittedName>
</protein>
<dbReference type="Proteomes" id="UP001519332">
    <property type="component" value="Unassembled WGS sequence"/>
</dbReference>